<dbReference type="Gene3D" id="3.40.50.300">
    <property type="entry name" value="P-loop containing nucleotide triphosphate hydrolases"/>
    <property type="match status" value="1"/>
</dbReference>
<dbReference type="SUPFAM" id="SSF52540">
    <property type="entry name" value="P-loop containing nucleoside triphosphate hydrolases"/>
    <property type="match status" value="1"/>
</dbReference>
<keyword evidence="10" id="KW-1185">Reference proteome</keyword>
<dbReference type="InterPro" id="IPR027417">
    <property type="entry name" value="P-loop_NTPase"/>
</dbReference>
<dbReference type="Pfam" id="PF00005">
    <property type="entry name" value="ABC_tran"/>
    <property type="match status" value="1"/>
</dbReference>
<evidence type="ECO:0000256" key="5">
    <source>
        <dbReference type="ARBA" id="ARBA00022967"/>
    </source>
</evidence>
<evidence type="ECO:0000313" key="10">
    <source>
        <dbReference type="Proteomes" id="UP000034832"/>
    </source>
</evidence>
<accession>A0A4V6BE61</accession>
<keyword evidence="2" id="KW-0813">Transport</keyword>
<feature type="domain" description="ABC transporter" evidence="8">
    <location>
        <begin position="9"/>
        <end position="243"/>
    </location>
</feature>
<dbReference type="EMBL" id="LBIA02000001">
    <property type="protein sequence ID" value="TKT71573.1"/>
    <property type="molecule type" value="Genomic_DNA"/>
</dbReference>
<evidence type="ECO:0000313" key="9">
    <source>
        <dbReference type="EMBL" id="TKT71573.1"/>
    </source>
</evidence>
<proteinExistence type="inferred from homology"/>
<dbReference type="PANTHER" id="PTHR42794">
    <property type="entry name" value="HEMIN IMPORT ATP-BINDING PROTEIN HMUV"/>
    <property type="match status" value="1"/>
</dbReference>
<evidence type="ECO:0000256" key="4">
    <source>
        <dbReference type="ARBA" id="ARBA00022840"/>
    </source>
</evidence>
<sequence>MKPNENPRLVATGVTVTRGTRRIVDNVGLTLNAGEFTILAGPNGAGKTTLARAMAGVMRAEGSVTFDGASLRDLAPRVRARAISYLPQGHEFHWPMRVDSIVALGREPHADPFSQTSIKDRIAIERAIEATAVGEFSSRLITTLSGGERARVAIARALATEASVLIADEPTASLDERHQLIVMDLLQRIAHGGTAVLAIIHDLALAMRFADRVVVMNEGSIVANDTPPLALTPDRIAEIFGISVNRVETPDGPLLLPSRAL</sequence>
<evidence type="ECO:0000256" key="7">
    <source>
        <dbReference type="ARBA" id="ARBA00037066"/>
    </source>
</evidence>
<dbReference type="GO" id="GO:0005524">
    <property type="term" value="F:ATP binding"/>
    <property type="evidence" value="ECO:0007669"/>
    <property type="project" value="UniProtKB-KW"/>
</dbReference>
<comment type="function">
    <text evidence="7">Part of the ABC transporter complex HmuTUV involved in hemin import. Responsible for energy coupling to the transport system.</text>
</comment>
<dbReference type="GO" id="GO:0016887">
    <property type="term" value="F:ATP hydrolysis activity"/>
    <property type="evidence" value="ECO:0007669"/>
    <property type="project" value="InterPro"/>
</dbReference>
<dbReference type="SMART" id="SM00382">
    <property type="entry name" value="AAA"/>
    <property type="match status" value="1"/>
</dbReference>
<dbReference type="AlphaFoldDB" id="A0A4V6BE61"/>
<evidence type="ECO:0000256" key="2">
    <source>
        <dbReference type="ARBA" id="ARBA00022448"/>
    </source>
</evidence>
<comment type="caution">
    <text evidence="9">The sequence shown here is derived from an EMBL/GenBank/DDBJ whole genome shotgun (WGS) entry which is preliminary data.</text>
</comment>
<comment type="function">
    <text evidence="6">Involved in beta-(1--&gt;2)glucan export. Transmembrane domains (TMD) form a pore in the inner membrane and the ATP-binding domain (NBD) is responsible for energy generation.</text>
</comment>
<gene>
    <name evidence="9" type="ORF">YH63_009175</name>
</gene>
<dbReference type="PROSITE" id="PS00211">
    <property type="entry name" value="ABC_TRANSPORTER_1"/>
    <property type="match status" value="1"/>
</dbReference>
<reference evidence="9" key="1">
    <citation type="submission" date="2019-04" db="EMBL/GenBank/DDBJ databases">
        <title>Whole genome sequencing of cave bacteria.</title>
        <authorList>
            <person name="Gan H.M."/>
            <person name="Barton H."/>
            <person name="Savka M.A."/>
        </authorList>
    </citation>
    <scope>NUCLEOTIDE SEQUENCE [LARGE SCALE GENOMIC DNA]</scope>
    <source>
        <strain evidence="9">LC387</strain>
    </source>
</reference>
<dbReference type="RefSeq" id="WP_046827865.1">
    <property type="nucleotide sequence ID" value="NZ_LBIA02000001.1"/>
</dbReference>
<dbReference type="InterPro" id="IPR017871">
    <property type="entry name" value="ABC_transporter-like_CS"/>
</dbReference>
<evidence type="ECO:0000256" key="1">
    <source>
        <dbReference type="ARBA" id="ARBA00005417"/>
    </source>
</evidence>
<evidence type="ECO:0000256" key="6">
    <source>
        <dbReference type="ARBA" id="ARBA00024722"/>
    </source>
</evidence>
<dbReference type="PANTHER" id="PTHR42794:SF1">
    <property type="entry name" value="HEMIN IMPORT ATP-BINDING PROTEIN HMUV"/>
    <property type="match status" value="1"/>
</dbReference>
<comment type="similarity">
    <text evidence="1">Belongs to the ABC transporter superfamily.</text>
</comment>
<dbReference type="STRING" id="211460.YH63_09770"/>
<dbReference type="Proteomes" id="UP000034832">
    <property type="component" value="Unassembled WGS sequence"/>
</dbReference>
<keyword evidence="5" id="KW-1278">Translocase</keyword>
<evidence type="ECO:0000256" key="3">
    <source>
        <dbReference type="ARBA" id="ARBA00022741"/>
    </source>
</evidence>
<evidence type="ECO:0000259" key="8">
    <source>
        <dbReference type="PROSITE" id="PS50893"/>
    </source>
</evidence>
<keyword evidence="3" id="KW-0547">Nucleotide-binding</keyword>
<dbReference type="CDD" id="cd03214">
    <property type="entry name" value="ABC_Iron-Siderophores_B12_Hemin"/>
    <property type="match status" value="1"/>
</dbReference>
<dbReference type="PROSITE" id="PS50893">
    <property type="entry name" value="ABC_TRANSPORTER_2"/>
    <property type="match status" value="1"/>
</dbReference>
<name>A0A4V6BE61_9BRAD</name>
<protein>
    <submittedName>
        <fullName evidence="9">ABC transporter ATP-binding protein</fullName>
    </submittedName>
</protein>
<dbReference type="InterPro" id="IPR003439">
    <property type="entry name" value="ABC_transporter-like_ATP-bd"/>
</dbReference>
<dbReference type="InterPro" id="IPR003593">
    <property type="entry name" value="AAA+_ATPase"/>
</dbReference>
<dbReference type="FunFam" id="3.40.50.300:FF:000134">
    <property type="entry name" value="Iron-enterobactin ABC transporter ATP-binding protein"/>
    <property type="match status" value="1"/>
</dbReference>
<keyword evidence="4 9" id="KW-0067">ATP-binding</keyword>
<dbReference type="OrthoDB" id="9810077at2"/>
<organism evidence="9 10">
    <name type="scientific">Afipia massiliensis</name>
    <dbReference type="NCBI Taxonomy" id="211460"/>
    <lineage>
        <taxon>Bacteria</taxon>
        <taxon>Pseudomonadati</taxon>
        <taxon>Pseudomonadota</taxon>
        <taxon>Alphaproteobacteria</taxon>
        <taxon>Hyphomicrobiales</taxon>
        <taxon>Nitrobacteraceae</taxon>
        <taxon>Afipia</taxon>
    </lineage>
</organism>